<feature type="transmembrane region" description="Helical" evidence="1">
    <location>
        <begin position="191"/>
        <end position="208"/>
    </location>
</feature>
<accession>A0A7V4XSY3</accession>
<proteinExistence type="predicted"/>
<dbReference type="InterPro" id="IPR053170">
    <property type="entry name" value="Transcription_regulator"/>
</dbReference>
<keyword evidence="1" id="KW-1133">Transmembrane helix</keyword>
<dbReference type="PANTHER" id="PTHR40031">
    <property type="entry name" value="HYPOTHETICAL MEMBRANE SPANNING PROTEIN"/>
    <property type="match status" value="1"/>
</dbReference>
<dbReference type="AlphaFoldDB" id="A0A7V4XSY3"/>
<reference evidence="2" key="1">
    <citation type="journal article" date="2020" name="mSystems">
        <title>Genome- and Community-Level Interaction Insights into Carbon Utilization and Element Cycling Functions of Hydrothermarchaeota in Hydrothermal Sediment.</title>
        <authorList>
            <person name="Zhou Z."/>
            <person name="Liu Y."/>
            <person name="Xu W."/>
            <person name="Pan J."/>
            <person name="Luo Z.H."/>
            <person name="Li M."/>
        </authorList>
    </citation>
    <scope>NUCLEOTIDE SEQUENCE [LARGE SCALE GENOMIC DNA]</scope>
    <source>
        <strain evidence="2">SpSt-855</strain>
    </source>
</reference>
<feature type="transmembrane region" description="Helical" evidence="1">
    <location>
        <begin position="76"/>
        <end position="97"/>
    </location>
</feature>
<feature type="transmembrane region" description="Helical" evidence="1">
    <location>
        <begin position="149"/>
        <end position="171"/>
    </location>
</feature>
<evidence type="ECO:0000256" key="1">
    <source>
        <dbReference type="SAM" id="Phobius"/>
    </source>
</evidence>
<name>A0A7V4XSY3_9BACT</name>
<feature type="transmembrane region" description="Helical" evidence="1">
    <location>
        <begin position="109"/>
        <end position="129"/>
    </location>
</feature>
<keyword evidence="1" id="KW-0472">Membrane</keyword>
<gene>
    <name evidence="2" type="ORF">ENW50_07385</name>
</gene>
<dbReference type="PANTHER" id="PTHR40031:SF1">
    <property type="entry name" value="MEMBRANE-BOUND METAL-DEPENDENT HYDROLASE"/>
    <property type="match status" value="1"/>
</dbReference>
<sequence>MQPGLHRSDHSGYGGVEDDMEPVTHLLTGACLSRAGFNRKTAYATAALVLAAEAPDIDMLWEVRGPVATLQHHRGITHTLVAAPFMALLVVALFWLWHQWRGKKGKAGLAPRWGWLWLGAFVADLSHLLLDFTNSYGLRPFFPFDKHWYAWSIVSIFDPYIFAALLLALLIPALLKLTDQEIGDRRKRFRGRGWAWAALIFMVLYWAVRNGEHEHALALLENNNDLPVPVSRVAAEPRMFDPFVWKALLETSATYRTAQVKTLDDQITIADAPVYKPAETPVLEAAKQSYLGRVYLDWAKWPLVEDMGEVAIPGEPAPPKGQDWHAVEFRDLRYTSTAAALGLNEGPGAGRQAPLSGWVYVNVTHGMQPEVEAMYMDGREQK</sequence>
<organism evidence="2">
    <name type="scientific">Acidobacterium capsulatum</name>
    <dbReference type="NCBI Taxonomy" id="33075"/>
    <lineage>
        <taxon>Bacteria</taxon>
        <taxon>Pseudomonadati</taxon>
        <taxon>Acidobacteriota</taxon>
        <taxon>Terriglobia</taxon>
        <taxon>Terriglobales</taxon>
        <taxon>Acidobacteriaceae</taxon>
        <taxon>Acidobacterium</taxon>
    </lineage>
</organism>
<evidence type="ECO:0000313" key="2">
    <source>
        <dbReference type="EMBL" id="HGY94490.1"/>
    </source>
</evidence>
<dbReference type="InterPro" id="IPR007404">
    <property type="entry name" value="YdjM-like"/>
</dbReference>
<protein>
    <submittedName>
        <fullName evidence="2">Metal-dependent hydrolase</fullName>
    </submittedName>
</protein>
<dbReference type="EMBL" id="DTKL01000043">
    <property type="protein sequence ID" value="HGY94490.1"/>
    <property type="molecule type" value="Genomic_DNA"/>
</dbReference>
<keyword evidence="2" id="KW-0378">Hydrolase</keyword>
<dbReference type="GO" id="GO:0016787">
    <property type="term" value="F:hydrolase activity"/>
    <property type="evidence" value="ECO:0007669"/>
    <property type="project" value="UniProtKB-KW"/>
</dbReference>
<dbReference type="Pfam" id="PF04307">
    <property type="entry name" value="YdjM"/>
    <property type="match status" value="1"/>
</dbReference>
<comment type="caution">
    <text evidence="2">The sequence shown here is derived from an EMBL/GenBank/DDBJ whole genome shotgun (WGS) entry which is preliminary data.</text>
</comment>
<keyword evidence="1" id="KW-0812">Transmembrane</keyword>